<dbReference type="Proteomes" id="UP000515465">
    <property type="component" value="Chromosome"/>
</dbReference>
<dbReference type="Pfam" id="PF00903">
    <property type="entry name" value="Glyoxalase"/>
    <property type="match status" value="1"/>
</dbReference>
<dbReference type="AlphaFoldDB" id="A0A7G6T2I4"/>
<dbReference type="EMBL" id="CP050296">
    <property type="protein sequence ID" value="QND60966.1"/>
    <property type="molecule type" value="Genomic_DNA"/>
</dbReference>
<feature type="domain" description="VOC" evidence="1">
    <location>
        <begin position="6"/>
        <end position="124"/>
    </location>
</feature>
<organism evidence="2 3">
    <name type="scientific">Mesorhizobium huakuii</name>
    <dbReference type="NCBI Taxonomy" id="28104"/>
    <lineage>
        <taxon>Bacteria</taxon>
        <taxon>Pseudomonadati</taxon>
        <taxon>Pseudomonadota</taxon>
        <taxon>Alphaproteobacteria</taxon>
        <taxon>Hyphomicrobiales</taxon>
        <taxon>Phyllobacteriaceae</taxon>
        <taxon>Mesorhizobium</taxon>
    </lineage>
</organism>
<dbReference type="Gene3D" id="3.10.180.10">
    <property type="entry name" value="2,3-Dihydroxybiphenyl 1,2-Dioxygenase, domain 1"/>
    <property type="match status" value="1"/>
</dbReference>
<evidence type="ECO:0000259" key="1">
    <source>
        <dbReference type="PROSITE" id="PS51819"/>
    </source>
</evidence>
<reference evidence="2" key="1">
    <citation type="journal article" date="2020" name="Mol. Plant Microbe Interact.">
        <title>Complete genome sequences of four natural Pseudomonas isolates that catabolize a wide range of aromatic compounds relevant to lignin valorization.</title>
        <authorList>
            <person name="Hatmaker E.A."/>
            <person name="Presle G."/>
            <person name="Cannon O."/>
            <person name="Guss A.M."/>
            <person name="Elkins J.G."/>
        </authorList>
    </citation>
    <scope>NUCLEOTIDE SEQUENCE</scope>
    <source>
        <strain evidence="2">583</strain>
    </source>
</reference>
<sequence>MPAIGAVRQVALSAGRDLDSTLAFWRDVLGMGVHARYDPPGIAFIMAGDVRLLFTDGVPAGTVYLDIAGLEAFHAEAKAAGVPFTAPPTLVHRDTEGQFGQAGESEWMAFLKDPAGNTIGLVERHPPQEE</sequence>
<evidence type="ECO:0000313" key="3">
    <source>
        <dbReference type="Proteomes" id="UP000515465"/>
    </source>
</evidence>
<dbReference type="SUPFAM" id="SSF54593">
    <property type="entry name" value="Glyoxalase/Bleomycin resistance protein/Dihydroxybiphenyl dioxygenase"/>
    <property type="match status" value="1"/>
</dbReference>
<accession>A0A7G6T2I4</accession>
<dbReference type="InterPro" id="IPR029068">
    <property type="entry name" value="Glyas_Bleomycin-R_OHBP_Dase"/>
</dbReference>
<gene>
    <name evidence="2" type="ORF">HB778_34180</name>
</gene>
<protein>
    <submittedName>
        <fullName evidence="2">Glyoxalase</fullName>
    </submittedName>
</protein>
<dbReference type="InterPro" id="IPR037523">
    <property type="entry name" value="VOC_core"/>
</dbReference>
<dbReference type="RefSeq" id="WP_183460255.1">
    <property type="nucleotide sequence ID" value="NZ_CP050296.1"/>
</dbReference>
<evidence type="ECO:0000313" key="2">
    <source>
        <dbReference type="EMBL" id="QND60966.1"/>
    </source>
</evidence>
<name>A0A7G6T2I4_9HYPH</name>
<dbReference type="PROSITE" id="PS51819">
    <property type="entry name" value="VOC"/>
    <property type="match status" value="1"/>
</dbReference>
<dbReference type="InterPro" id="IPR004360">
    <property type="entry name" value="Glyas_Fos-R_dOase_dom"/>
</dbReference>
<proteinExistence type="predicted"/>